<comment type="caution">
    <text evidence="4">The sequence shown here is derived from an EMBL/GenBank/DDBJ whole genome shotgun (WGS) entry which is preliminary data.</text>
</comment>
<dbReference type="Pfam" id="PF02574">
    <property type="entry name" value="S-methyl_trans"/>
    <property type="match status" value="1"/>
</dbReference>
<name>A0ABN2J5H7_9ACTN</name>
<feature type="domain" description="Hcy-binding" evidence="3">
    <location>
        <begin position="1"/>
        <end position="107"/>
    </location>
</feature>
<dbReference type="EMBL" id="BAAANF010000029">
    <property type="protein sequence ID" value="GAA1718445.1"/>
    <property type="molecule type" value="Genomic_DNA"/>
</dbReference>
<keyword evidence="5" id="KW-1185">Reference proteome</keyword>
<dbReference type="InterPro" id="IPR036589">
    <property type="entry name" value="HCY_dom_sf"/>
</dbReference>
<organism evidence="4 5">
    <name type="scientific">Kribbella yunnanensis</name>
    <dbReference type="NCBI Taxonomy" id="190194"/>
    <lineage>
        <taxon>Bacteria</taxon>
        <taxon>Bacillati</taxon>
        <taxon>Actinomycetota</taxon>
        <taxon>Actinomycetes</taxon>
        <taxon>Propionibacteriales</taxon>
        <taxon>Kribbellaceae</taxon>
        <taxon>Kribbella</taxon>
    </lineage>
</organism>
<evidence type="ECO:0000259" key="3">
    <source>
        <dbReference type="Pfam" id="PF02574"/>
    </source>
</evidence>
<dbReference type="SUPFAM" id="SSF82282">
    <property type="entry name" value="Homocysteine S-methyltransferase"/>
    <property type="match status" value="1"/>
</dbReference>
<dbReference type="Proteomes" id="UP001500280">
    <property type="component" value="Unassembled WGS sequence"/>
</dbReference>
<evidence type="ECO:0000256" key="1">
    <source>
        <dbReference type="ARBA" id="ARBA00022603"/>
    </source>
</evidence>
<reference evidence="4 5" key="1">
    <citation type="journal article" date="2019" name="Int. J. Syst. Evol. Microbiol.">
        <title>The Global Catalogue of Microorganisms (GCM) 10K type strain sequencing project: providing services to taxonomists for standard genome sequencing and annotation.</title>
        <authorList>
            <consortium name="The Broad Institute Genomics Platform"/>
            <consortium name="The Broad Institute Genome Sequencing Center for Infectious Disease"/>
            <person name="Wu L."/>
            <person name="Ma J."/>
        </authorList>
    </citation>
    <scope>NUCLEOTIDE SEQUENCE [LARGE SCALE GENOMIC DNA]</scope>
    <source>
        <strain evidence="4 5">JCM 14307</strain>
    </source>
</reference>
<accession>A0ABN2J5H7</accession>
<proteinExistence type="predicted"/>
<evidence type="ECO:0000313" key="4">
    <source>
        <dbReference type="EMBL" id="GAA1718445.1"/>
    </source>
</evidence>
<dbReference type="Gene3D" id="3.20.20.330">
    <property type="entry name" value="Homocysteine-binding-like domain"/>
    <property type="match status" value="1"/>
</dbReference>
<keyword evidence="1" id="KW-0489">Methyltransferase</keyword>
<sequence length="110" mass="11817">MPSGDSLKTAVTTVDEEGGPDYFLVNCAHPVHVSHALAEEGPWRNRIAGLRCNASTKSHAELDEATQLDEGDLRLLTTTHDQLKPMLPNLSIIGGCCGTDARHVTALWGL</sequence>
<evidence type="ECO:0000256" key="2">
    <source>
        <dbReference type="ARBA" id="ARBA00022679"/>
    </source>
</evidence>
<protein>
    <recommendedName>
        <fullName evidence="3">Hcy-binding domain-containing protein</fullName>
    </recommendedName>
</protein>
<keyword evidence="2" id="KW-0808">Transferase</keyword>
<gene>
    <name evidence="4" type="ORF">GCM10009745_79100</name>
</gene>
<evidence type="ECO:0000313" key="5">
    <source>
        <dbReference type="Proteomes" id="UP001500280"/>
    </source>
</evidence>
<dbReference type="InterPro" id="IPR003726">
    <property type="entry name" value="HCY_dom"/>
</dbReference>